<gene>
    <name evidence="2" type="ORF">TAE01_24650</name>
</gene>
<name>A0A512D2F4_9MICO</name>
<evidence type="ECO:0000256" key="1">
    <source>
        <dbReference type="SAM" id="Phobius"/>
    </source>
</evidence>
<keyword evidence="1" id="KW-0472">Membrane</keyword>
<sequence length="208" mass="21515">MGTAQAIAQRGGTALLAMTTVLVVGTAAWPAVLVLGDDVTSAGDAAVALLGCGLSLLLLARVIGGRDRRRYAARPEEPLEHVPRRWASGRRLAVGLLVVGAGGATAFALAFDAGSDAVVLSPSSTNGCRVVVQERSFLLAGSGTVFVLAADGLVARQVSRYTTDDGYRPVRAGSFSLTWTGERGHLEVFGSGFDPVWPRGHEIDCPGA</sequence>
<keyword evidence="3" id="KW-1185">Reference proteome</keyword>
<dbReference type="AlphaFoldDB" id="A0A512D2F4"/>
<accession>A0A512D2F4</accession>
<comment type="caution">
    <text evidence="2">The sequence shown here is derived from an EMBL/GenBank/DDBJ whole genome shotgun (WGS) entry which is preliminary data.</text>
</comment>
<feature type="transmembrane region" description="Helical" evidence="1">
    <location>
        <begin position="45"/>
        <end position="64"/>
    </location>
</feature>
<dbReference type="EMBL" id="BJYX01000012">
    <property type="protein sequence ID" value="GEO30655.1"/>
    <property type="molecule type" value="Genomic_DNA"/>
</dbReference>
<feature type="transmembrane region" description="Helical" evidence="1">
    <location>
        <begin position="92"/>
        <end position="111"/>
    </location>
</feature>
<proteinExistence type="predicted"/>
<feature type="transmembrane region" description="Helical" evidence="1">
    <location>
        <begin position="136"/>
        <end position="154"/>
    </location>
</feature>
<organism evidence="2 3">
    <name type="scientific">Terrabacter aerolatus</name>
    <dbReference type="NCBI Taxonomy" id="422442"/>
    <lineage>
        <taxon>Bacteria</taxon>
        <taxon>Bacillati</taxon>
        <taxon>Actinomycetota</taxon>
        <taxon>Actinomycetes</taxon>
        <taxon>Micrococcales</taxon>
        <taxon>Intrasporangiaceae</taxon>
        <taxon>Terrabacter</taxon>
    </lineage>
</organism>
<dbReference type="Proteomes" id="UP000321534">
    <property type="component" value="Unassembled WGS sequence"/>
</dbReference>
<keyword evidence="1" id="KW-0812">Transmembrane</keyword>
<protein>
    <submittedName>
        <fullName evidence="2">Uncharacterized protein</fullName>
    </submittedName>
</protein>
<keyword evidence="1" id="KW-1133">Transmembrane helix</keyword>
<reference evidence="2 3" key="1">
    <citation type="submission" date="2019-07" db="EMBL/GenBank/DDBJ databases">
        <title>Whole genome shotgun sequence of Terrabacter aerolatus NBRC 106305.</title>
        <authorList>
            <person name="Hosoyama A."/>
            <person name="Uohara A."/>
            <person name="Ohji S."/>
            <person name="Ichikawa N."/>
        </authorList>
    </citation>
    <scope>NUCLEOTIDE SEQUENCE [LARGE SCALE GENOMIC DNA]</scope>
    <source>
        <strain evidence="2 3">NBRC 106305</strain>
    </source>
</reference>
<evidence type="ECO:0000313" key="2">
    <source>
        <dbReference type="EMBL" id="GEO30655.1"/>
    </source>
</evidence>
<feature type="transmembrane region" description="Helical" evidence="1">
    <location>
        <begin position="12"/>
        <end position="33"/>
    </location>
</feature>
<evidence type="ECO:0000313" key="3">
    <source>
        <dbReference type="Proteomes" id="UP000321534"/>
    </source>
</evidence>